<accession>A0A176VYZ2</accession>
<gene>
    <name evidence="1" type="ORF">AXG93_812s1180</name>
</gene>
<keyword evidence="2" id="KW-1185">Reference proteome</keyword>
<proteinExistence type="predicted"/>
<organism evidence="1 2">
    <name type="scientific">Marchantia polymorpha subsp. ruderalis</name>
    <dbReference type="NCBI Taxonomy" id="1480154"/>
    <lineage>
        <taxon>Eukaryota</taxon>
        <taxon>Viridiplantae</taxon>
        <taxon>Streptophyta</taxon>
        <taxon>Embryophyta</taxon>
        <taxon>Marchantiophyta</taxon>
        <taxon>Marchantiopsida</taxon>
        <taxon>Marchantiidae</taxon>
        <taxon>Marchantiales</taxon>
        <taxon>Marchantiaceae</taxon>
        <taxon>Marchantia</taxon>
    </lineage>
</organism>
<dbReference type="Proteomes" id="UP000077202">
    <property type="component" value="Unassembled WGS sequence"/>
</dbReference>
<protein>
    <submittedName>
        <fullName evidence="1">Uncharacterized protein</fullName>
    </submittedName>
</protein>
<evidence type="ECO:0000313" key="1">
    <source>
        <dbReference type="EMBL" id="OAE25613.1"/>
    </source>
</evidence>
<sequence length="148" mass="15682">MVDKPTVKKGLRLAKSSVPGQARLDTFLHLLTVQSQLWSWAVAGPTVGFSAVVVHGVSSKPVAVSESSVASSDRDSGRAGDSGSGFASTDLLDAMVLALCFYPGTGLSLLYLPGIQRAVNDNTSKSSTVVGDRRDLYRVDFVHRPSQM</sequence>
<dbReference type="EMBL" id="LVLJ01002305">
    <property type="protein sequence ID" value="OAE25613.1"/>
    <property type="molecule type" value="Genomic_DNA"/>
</dbReference>
<evidence type="ECO:0000313" key="2">
    <source>
        <dbReference type="Proteomes" id="UP000077202"/>
    </source>
</evidence>
<name>A0A176VYZ2_MARPO</name>
<comment type="caution">
    <text evidence="1">The sequence shown here is derived from an EMBL/GenBank/DDBJ whole genome shotgun (WGS) entry which is preliminary data.</text>
</comment>
<dbReference type="AlphaFoldDB" id="A0A176VYZ2"/>
<reference evidence="1" key="1">
    <citation type="submission" date="2016-03" db="EMBL/GenBank/DDBJ databases">
        <title>Mechanisms controlling the formation of the plant cell surface in tip-growing cells are functionally conserved among land plants.</title>
        <authorList>
            <person name="Honkanen S."/>
            <person name="Jones V.A."/>
            <person name="Morieri G."/>
            <person name="Champion C."/>
            <person name="Hetherington A.J."/>
            <person name="Kelly S."/>
            <person name="Saint-Marcoux D."/>
            <person name="Proust H."/>
            <person name="Prescott H."/>
            <person name="Dolan L."/>
        </authorList>
    </citation>
    <scope>NUCLEOTIDE SEQUENCE [LARGE SCALE GENOMIC DNA]</scope>
    <source>
        <tissue evidence="1">Whole gametophyte</tissue>
    </source>
</reference>